<keyword evidence="11" id="KW-1185">Reference proteome</keyword>
<dbReference type="RefSeq" id="WP_324274221.1">
    <property type="nucleotide sequence ID" value="NZ_CP141261.1"/>
</dbReference>
<feature type="transmembrane region" description="Helical" evidence="8">
    <location>
        <begin position="163"/>
        <end position="183"/>
    </location>
</feature>
<feature type="transmembrane region" description="Helical" evidence="8">
    <location>
        <begin position="103"/>
        <end position="127"/>
    </location>
</feature>
<dbReference type="InterPro" id="IPR035906">
    <property type="entry name" value="MetI-like_sf"/>
</dbReference>
<proteinExistence type="inferred from homology"/>
<keyword evidence="7 8" id="KW-0472">Membrane</keyword>
<dbReference type="EMBL" id="CP141261">
    <property type="protein sequence ID" value="WRL62872.1"/>
    <property type="molecule type" value="Genomic_DNA"/>
</dbReference>
<evidence type="ECO:0000256" key="8">
    <source>
        <dbReference type="RuleBase" id="RU363032"/>
    </source>
</evidence>
<gene>
    <name evidence="10" type="ORF">U6N30_23775</name>
</gene>
<dbReference type="PANTHER" id="PTHR43357:SF4">
    <property type="entry name" value="INNER MEMBRANE ABC TRANSPORTER PERMEASE PROTEIN YDCV"/>
    <property type="match status" value="1"/>
</dbReference>
<evidence type="ECO:0000256" key="6">
    <source>
        <dbReference type="ARBA" id="ARBA00022989"/>
    </source>
</evidence>
<dbReference type="SUPFAM" id="SSF161098">
    <property type="entry name" value="MetI-like"/>
    <property type="match status" value="1"/>
</dbReference>
<evidence type="ECO:0000256" key="2">
    <source>
        <dbReference type="ARBA" id="ARBA00022448"/>
    </source>
</evidence>
<keyword evidence="3" id="KW-1003">Cell membrane</keyword>
<dbReference type="PANTHER" id="PTHR43357">
    <property type="entry name" value="INNER MEMBRANE ABC TRANSPORTER PERMEASE PROTEIN YDCV"/>
    <property type="match status" value="1"/>
</dbReference>
<protein>
    <submittedName>
        <fullName evidence="10">ABC transporter permease subunit</fullName>
    </submittedName>
</protein>
<keyword evidence="4" id="KW-0997">Cell inner membrane</keyword>
<sequence length="192" mass="20594">MPTLTVVLGVAVAYVVVRERGLLSGLVDYISTVPIAVPGIVFATGIVWLYLRSPLYGTLTLIVVALVGVYIPHAARFASAGLIQIDKSLEEAGRMSGAGKLRVIRTITFPLLRPSLMSAWILLYVFAMREVDEAVIIAGPNSRPLAVLAFSFIEAGAIRNSAVIGLLLTLVMLTGVLIARMVFRVRLDSSSL</sequence>
<accession>A0ABZ1AWC5</accession>
<evidence type="ECO:0000259" key="9">
    <source>
        <dbReference type="PROSITE" id="PS50928"/>
    </source>
</evidence>
<dbReference type="Gene3D" id="1.10.3720.10">
    <property type="entry name" value="MetI-like"/>
    <property type="match status" value="1"/>
</dbReference>
<dbReference type="CDD" id="cd06261">
    <property type="entry name" value="TM_PBP2"/>
    <property type="match status" value="1"/>
</dbReference>
<feature type="transmembrane region" description="Helical" evidence="8">
    <location>
        <begin position="58"/>
        <end position="83"/>
    </location>
</feature>
<organism evidence="10 11">
    <name type="scientific">Blastococcus brunescens</name>
    <dbReference type="NCBI Taxonomy" id="1564165"/>
    <lineage>
        <taxon>Bacteria</taxon>
        <taxon>Bacillati</taxon>
        <taxon>Actinomycetota</taxon>
        <taxon>Actinomycetes</taxon>
        <taxon>Geodermatophilales</taxon>
        <taxon>Geodermatophilaceae</taxon>
        <taxon>Blastococcus</taxon>
    </lineage>
</organism>
<keyword evidence="5 8" id="KW-0812">Transmembrane</keyword>
<dbReference type="InterPro" id="IPR000515">
    <property type="entry name" value="MetI-like"/>
</dbReference>
<evidence type="ECO:0000256" key="7">
    <source>
        <dbReference type="ARBA" id="ARBA00023136"/>
    </source>
</evidence>
<reference evidence="10 11" key="1">
    <citation type="submission" date="2023-12" db="EMBL/GenBank/DDBJ databases">
        <title>Blastococcus brunescens sp. nov., an actonobacterium isolated from sandstone collected in sahara desert.</title>
        <authorList>
            <person name="Gtari M."/>
            <person name="Ghodhbane F."/>
        </authorList>
    </citation>
    <scope>NUCLEOTIDE SEQUENCE [LARGE SCALE GENOMIC DNA]</scope>
    <source>
        <strain evidence="10 11">BMG 8361</strain>
    </source>
</reference>
<evidence type="ECO:0000313" key="11">
    <source>
        <dbReference type="Proteomes" id="UP001324287"/>
    </source>
</evidence>
<keyword evidence="6 8" id="KW-1133">Transmembrane helix</keyword>
<dbReference type="Proteomes" id="UP001324287">
    <property type="component" value="Chromosome"/>
</dbReference>
<feature type="domain" description="ABC transmembrane type-1" evidence="9">
    <location>
        <begin position="1"/>
        <end position="179"/>
    </location>
</feature>
<name>A0ABZ1AWC5_9ACTN</name>
<evidence type="ECO:0000256" key="5">
    <source>
        <dbReference type="ARBA" id="ARBA00022692"/>
    </source>
</evidence>
<dbReference type="Pfam" id="PF00528">
    <property type="entry name" value="BPD_transp_1"/>
    <property type="match status" value="1"/>
</dbReference>
<comment type="subcellular location">
    <subcellularLocation>
        <location evidence="1">Cell inner membrane</location>
        <topology evidence="1">Multi-pass membrane protein</topology>
    </subcellularLocation>
    <subcellularLocation>
        <location evidence="8">Cell membrane</location>
        <topology evidence="8">Multi-pass membrane protein</topology>
    </subcellularLocation>
</comment>
<evidence type="ECO:0000256" key="4">
    <source>
        <dbReference type="ARBA" id="ARBA00022519"/>
    </source>
</evidence>
<evidence type="ECO:0000313" key="10">
    <source>
        <dbReference type="EMBL" id="WRL62872.1"/>
    </source>
</evidence>
<comment type="similarity">
    <text evidence="8">Belongs to the binding-protein-dependent transport system permease family.</text>
</comment>
<evidence type="ECO:0000256" key="1">
    <source>
        <dbReference type="ARBA" id="ARBA00004429"/>
    </source>
</evidence>
<keyword evidence="2 8" id="KW-0813">Transport</keyword>
<dbReference type="PROSITE" id="PS50928">
    <property type="entry name" value="ABC_TM1"/>
    <property type="match status" value="1"/>
</dbReference>
<feature type="transmembrane region" description="Helical" evidence="8">
    <location>
        <begin position="29"/>
        <end position="51"/>
    </location>
</feature>
<evidence type="ECO:0000256" key="3">
    <source>
        <dbReference type="ARBA" id="ARBA00022475"/>
    </source>
</evidence>